<comment type="subcellular location">
    <subcellularLocation>
        <location evidence="1">Membrane</location>
        <topology evidence="1">Multi-pass membrane protein</topology>
    </subcellularLocation>
</comment>
<evidence type="ECO:0000256" key="6">
    <source>
        <dbReference type="SAM" id="Phobius"/>
    </source>
</evidence>
<feature type="transmembrane region" description="Helical" evidence="6">
    <location>
        <begin position="160"/>
        <end position="181"/>
    </location>
</feature>
<accession>A0A662ZIM9</accession>
<evidence type="ECO:0000256" key="1">
    <source>
        <dbReference type="ARBA" id="ARBA00004141"/>
    </source>
</evidence>
<dbReference type="EMBL" id="FOXF01000024">
    <property type="protein sequence ID" value="SFP44573.1"/>
    <property type="molecule type" value="Genomic_DNA"/>
</dbReference>
<dbReference type="Gene3D" id="1.10.4160.10">
    <property type="entry name" value="Hydantoin permease"/>
    <property type="match status" value="1"/>
</dbReference>
<keyword evidence="5 6" id="KW-0472">Membrane</keyword>
<reference evidence="7 8" key="1">
    <citation type="submission" date="2016-10" db="EMBL/GenBank/DDBJ databases">
        <authorList>
            <person name="Varghese N."/>
            <person name="Submissions S."/>
        </authorList>
    </citation>
    <scope>NUCLEOTIDE SEQUENCE [LARGE SCALE GENOMIC DNA]</scope>
    <source>
        <strain evidence="7 8">DSM 1361</strain>
    </source>
</reference>
<comment type="similarity">
    <text evidence="2">Belongs to the purine-cytosine permease (2.A.39) family.</text>
</comment>
<feature type="transmembrane region" description="Helical" evidence="6">
    <location>
        <begin position="263"/>
        <end position="288"/>
    </location>
</feature>
<evidence type="ECO:0000256" key="4">
    <source>
        <dbReference type="ARBA" id="ARBA00022989"/>
    </source>
</evidence>
<feature type="transmembrane region" description="Helical" evidence="6">
    <location>
        <begin position="391"/>
        <end position="410"/>
    </location>
</feature>
<dbReference type="CDD" id="cd11484">
    <property type="entry name" value="SLC-NCS1sbd_CobB-like"/>
    <property type="match status" value="1"/>
</dbReference>
<organism evidence="7 8">
    <name type="scientific">Ruminobacter amylophilus</name>
    <dbReference type="NCBI Taxonomy" id="867"/>
    <lineage>
        <taxon>Bacteria</taxon>
        <taxon>Pseudomonadati</taxon>
        <taxon>Pseudomonadota</taxon>
        <taxon>Gammaproteobacteria</taxon>
        <taxon>Aeromonadales</taxon>
        <taxon>Succinivibrionaceae</taxon>
        <taxon>Ruminobacter</taxon>
    </lineage>
</organism>
<name>A0A662ZIM9_9GAMM</name>
<dbReference type="GO" id="GO:0005886">
    <property type="term" value="C:plasma membrane"/>
    <property type="evidence" value="ECO:0007669"/>
    <property type="project" value="TreeGrafter"/>
</dbReference>
<keyword evidence="8" id="KW-1185">Reference proteome</keyword>
<dbReference type="RefSeq" id="WP_093142336.1">
    <property type="nucleotide sequence ID" value="NZ_FOXF01000024.1"/>
</dbReference>
<keyword evidence="4 6" id="KW-1133">Transmembrane helix</keyword>
<dbReference type="NCBIfam" id="NF008241">
    <property type="entry name" value="PRK11017.1"/>
    <property type="match status" value="1"/>
</dbReference>
<evidence type="ECO:0000256" key="2">
    <source>
        <dbReference type="ARBA" id="ARBA00008974"/>
    </source>
</evidence>
<dbReference type="PANTHER" id="PTHR30569">
    <property type="entry name" value="CYTOSINE TRANSPORTER CODB"/>
    <property type="match status" value="1"/>
</dbReference>
<dbReference type="Pfam" id="PF02133">
    <property type="entry name" value="Transp_cyt_pur"/>
    <property type="match status" value="1"/>
</dbReference>
<dbReference type="GO" id="GO:0015209">
    <property type="term" value="F:cytosine transmembrane transporter activity"/>
    <property type="evidence" value="ECO:0007669"/>
    <property type="project" value="InterPro"/>
</dbReference>
<dbReference type="OrthoDB" id="5487344at2"/>
<feature type="transmembrane region" description="Helical" evidence="6">
    <location>
        <begin position="309"/>
        <end position="326"/>
    </location>
</feature>
<feature type="transmembrane region" description="Helical" evidence="6">
    <location>
        <begin position="230"/>
        <end position="251"/>
    </location>
</feature>
<sequence length="433" mass="45732">MHILKKDPEASDADYSFTPVPLNARKGFWPLLFVMVGFAFNSTGMAVGAKIGVGTNPHSFITAMLLGGLFLSAFTGVLGYIGSRTGMTYDQLCRRAYGSKAFIIPSAMLAVTQIGWFGVCSAMFAIPAAEFFECSPYLTISIAGLAMTTSAYIGFKGLEVISYIAVPLIIILGSLSLYLALSVKGLSPSLSSGPDVPVYDMNSMVALVIGSFISGGCSTPNFTRFAARPFSSVVSTVSAFMFGNSLMIVFGAAGAYCTGSDDIFYVMMSQGLVLSAFVVLGANIWTTNDNALYSSGLSLSSIFLVPKKIMVIAGGLLGTIAAFWLFNNFVHWLVFLGATLPAVGGILIADYFVFPYKYTDENTKSGSCIPALLGTVAGLVAGNSLDFGCAGINSIAAAVLVWTVLSYPEIKNRNRGLNNKINDGKSLNSDFKG</sequence>
<evidence type="ECO:0000313" key="8">
    <source>
        <dbReference type="Proteomes" id="UP000243745"/>
    </source>
</evidence>
<dbReference type="InterPro" id="IPR030191">
    <property type="entry name" value="CodB"/>
</dbReference>
<dbReference type="PANTHER" id="PTHR30569:SF0">
    <property type="entry name" value="CYTOSINE PERMEASE"/>
    <property type="match status" value="1"/>
</dbReference>
<protein>
    <submittedName>
        <fullName evidence="7">Cytosine permease</fullName>
    </submittedName>
</protein>
<feature type="transmembrane region" description="Helical" evidence="6">
    <location>
        <begin position="60"/>
        <end position="81"/>
    </location>
</feature>
<feature type="transmembrane region" description="Helical" evidence="6">
    <location>
        <begin position="135"/>
        <end position="153"/>
    </location>
</feature>
<keyword evidence="3 6" id="KW-0812">Transmembrane</keyword>
<proteinExistence type="inferred from homology"/>
<feature type="transmembrane region" description="Helical" evidence="6">
    <location>
        <begin position="28"/>
        <end position="48"/>
    </location>
</feature>
<gene>
    <name evidence="7" type="ORF">SAMN02910344_01405</name>
</gene>
<evidence type="ECO:0000256" key="3">
    <source>
        <dbReference type="ARBA" id="ARBA00022692"/>
    </source>
</evidence>
<dbReference type="InterPro" id="IPR001248">
    <property type="entry name" value="Pur-cyt_permease"/>
</dbReference>
<dbReference type="Proteomes" id="UP000243745">
    <property type="component" value="Unassembled WGS sequence"/>
</dbReference>
<evidence type="ECO:0000256" key="5">
    <source>
        <dbReference type="ARBA" id="ARBA00023136"/>
    </source>
</evidence>
<dbReference type="AlphaFoldDB" id="A0A662ZIM9"/>
<feature type="transmembrane region" description="Helical" evidence="6">
    <location>
        <begin position="332"/>
        <end position="354"/>
    </location>
</feature>
<feature type="transmembrane region" description="Helical" evidence="6">
    <location>
        <begin position="102"/>
        <end position="129"/>
    </location>
</feature>
<evidence type="ECO:0000313" key="7">
    <source>
        <dbReference type="EMBL" id="SFP44573.1"/>
    </source>
</evidence>